<dbReference type="Proteomes" id="UP001208570">
    <property type="component" value="Unassembled WGS sequence"/>
</dbReference>
<evidence type="ECO:0000313" key="1">
    <source>
        <dbReference type="EMBL" id="KAK2151447.1"/>
    </source>
</evidence>
<name>A0AAD9N1D5_9ANNE</name>
<dbReference type="AlphaFoldDB" id="A0AAD9N1D5"/>
<evidence type="ECO:0000313" key="3">
    <source>
        <dbReference type="Proteomes" id="UP001208570"/>
    </source>
</evidence>
<accession>A0AAD9N1D5</accession>
<dbReference type="EMBL" id="JAODUP010000362">
    <property type="protein sequence ID" value="KAK2151451.1"/>
    <property type="molecule type" value="Genomic_DNA"/>
</dbReference>
<gene>
    <name evidence="1" type="ORF">LSH36_362g00008</name>
    <name evidence="2" type="ORF">LSH36_362g00011</name>
</gene>
<reference evidence="2" key="1">
    <citation type="journal article" date="2023" name="Mol. Biol. Evol.">
        <title>Third-Generation Sequencing Reveals the Adaptive Role of the Epigenome in Three Deep-Sea Polychaetes.</title>
        <authorList>
            <person name="Perez M."/>
            <person name="Aroh O."/>
            <person name="Sun Y."/>
            <person name="Lan Y."/>
            <person name="Juniper S.K."/>
            <person name="Young C.R."/>
            <person name="Angers B."/>
            <person name="Qian P.Y."/>
        </authorList>
    </citation>
    <scope>NUCLEOTIDE SEQUENCE</scope>
    <source>
        <strain evidence="2">P08H-3</strain>
    </source>
</reference>
<dbReference type="EMBL" id="JAODUP010000362">
    <property type="protein sequence ID" value="KAK2151447.1"/>
    <property type="molecule type" value="Genomic_DNA"/>
</dbReference>
<comment type="caution">
    <text evidence="2">The sequence shown here is derived from an EMBL/GenBank/DDBJ whole genome shotgun (WGS) entry which is preliminary data.</text>
</comment>
<feature type="non-terminal residue" evidence="2">
    <location>
        <position position="1"/>
    </location>
</feature>
<proteinExistence type="predicted"/>
<feature type="non-terminal residue" evidence="2">
    <location>
        <position position="79"/>
    </location>
</feature>
<organism evidence="2 3">
    <name type="scientific">Paralvinella palmiformis</name>
    <dbReference type="NCBI Taxonomy" id="53620"/>
    <lineage>
        <taxon>Eukaryota</taxon>
        <taxon>Metazoa</taxon>
        <taxon>Spiralia</taxon>
        <taxon>Lophotrochozoa</taxon>
        <taxon>Annelida</taxon>
        <taxon>Polychaeta</taxon>
        <taxon>Sedentaria</taxon>
        <taxon>Canalipalpata</taxon>
        <taxon>Terebellida</taxon>
        <taxon>Terebelliformia</taxon>
        <taxon>Alvinellidae</taxon>
        <taxon>Paralvinella</taxon>
    </lineage>
</organism>
<keyword evidence="3" id="KW-1185">Reference proteome</keyword>
<protein>
    <submittedName>
        <fullName evidence="2">Uncharacterized protein</fullName>
    </submittedName>
</protein>
<sequence>VYQSTRCLLYSQSTFPEGCDRDINDDSNNNNKRYITRKIKSPNWIPLFRAYNGSGISVYNTWSSNNVILTNNQGVSPLL</sequence>
<evidence type="ECO:0000313" key="2">
    <source>
        <dbReference type="EMBL" id="KAK2151451.1"/>
    </source>
</evidence>